<organism evidence="3 4">
    <name type="scientific">Salmonirosea aquatica</name>
    <dbReference type="NCBI Taxonomy" id="2654236"/>
    <lineage>
        <taxon>Bacteria</taxon>
        <taxon>Pseudomonadati</taxon>
        <taxon>Bacteroidota</taxon>
        <taxon>Cytophagia</taxon>
        <taxon>Cytophagales</taxon>
        <taxon>Spirosomataceae</taxon>
        <taxon>Salmonirosea</taxon>
    </lineage>
</organism>
<dbReference type="Pfam" id="PF22503">
    <property type="entry name" value="DUF6992"/>
    <property type="match status" value="1"/>
</dbReference>
<evidence type="ECO:0000256" key="1">
    <source>
        <dbReference type="SAM" id="Phobius"/>
    </source>
</evidence>
<evidence type="ECO:0000313" key="3">
    <source>
        <dbReference type="EMBL" id="MPR34466.1"/>
    </source>
</evidence>
<keyword evidence="2" id="KW-0732">Signal</keyword>
<keyword evidence="4" id="KW-1185">Reference proteome</keyword>
<dbReference type="EMBL" id="WHLY01000002">
    <property type="protein sequence ID" value="MPR34466.1"/>
    <property type="molecule type" value="Genomic_DNA"/>
</dbReference>
<reference evidence="3 4" key="1">
    <citation type="submission" date="2019-10" db="EMBL/GenBank/DDBJ databases">
        <title>Draft Genome Sequence of Cytophagaceae sp. SJW1-29.</title>
        <authorList>
            <person name="Choi A."/>
        </authorList>
    </citation>
    <scope>NUCLEOTIDE SEQUENCE [LARGE SCALE GENOMIC DNA]</scope>
    <source>
        <strain evidence="3 4">SJW1-29</strain>
    </source>
</reference>
<feature type="chain" id="PRO_5029006664" evidence="2">
    <location>
        <begin position="20"/>
        <end position="197"/>
    </location>
</feature>
<keyword evidence="1" id="KW-0812">Transmembrane</keyword>
<feature type="transmembrane region" description="Helical" evidence="1">
    <location>
        <begin position="152"/>
        <end position="170"/>
    </location>
</feature>
<dbReference type="AlphaFoldDB" id="A0A7C9F6N9"/>
<dbReference type="RefSeq" id="WP_152760710.1">
    <property type="nucleotide sequence ID" value="NZ_WHLY01000002.1"/>
</dbReference>
<dbReference type="InterPro" id="IPR054261">
    <property type="entry name" value="DUF6992"/>
</dbReference>
<feature type="transmembrane region" description="Helical" evidence="1">
    <location>
        <begin position="72"/>
        <end position="90"/>
    </location>
</feature>
<proteinExistence type="predicted"/>
<protein>
    <submittedName>
        <fullName evidence="3">Uncharacterized protein</fullName>
    </submittedName>
</protein>
<feature type="signal peptide" evidence="2">
    <location>
        <begin position="1"/>
        <end position="19"/>
    </location>
</feature>
<keyword evidence="1" id="KW-1133">Transmembrane helix</keyword>
<feature type="transmembrane region" description="Helical" evidence="1">
    <location>
        <begin position="39"/>
        <end position="60"/>
    </location>
</feature>
<keyword evidence="1" id="KW-0472">Membrane</keyword>
<sequence>MKKVLHTFFLSLMVLAAQAQSHALTDLNQGRLKVQTTGMWVLTGWSVANLAYGGIAAARTEGSTRYFNRMNVYWNVVNLGIAAPSLISSLRKKNSLPTTLDASIGELHSLEKTLLFNAGLDVAYLMGGLYLLERAKNTPDKHDRFKGFGQSVLLQGGFLLLFDATNYLALRQSHRKAAEILKNVQFTGQSVGVVLEF</sequence>
<gene>
    <name evidence="3" type="ORF">GBK04_14155</name>
</gene>
<accession>A0A7C9F6N9</accession>
<evidence type="ECO:0000256" key="2">
    <source>
        <dbReference type="SAM" id="SignalP"/>
    </source>
</evidence>
<evidence type="ECO:0000313" key="4">
    <source>
        <dbReference type="Proteomes" id="UP000479293"/>
    </source>
</evidence>
<name>A0A7C9F6N9_9BACT</name>
<dbReference type="Proteomes" id="UP000479293">
    <property type="component" value="Unassembled WGS sequence"/>
</dbReference>
<comment type="caution">
    <text evidence="3">The sequence shown here is derived from an EMBL/GenBank/DDBJ whole genome shotgun (WGS) entry which is preliminary data.</text>
</comment>